<dbReference type="GO" id="GO:0005886">
    <property type="term" value="C:plasma membrane"/>
    <property type="evidence" value="ECO:0007669"/>
    <property type="project" value="UniProtKB-SubCell"/>
</dbReference>
<evidence type="ECO:0000313" key="7">
    <source>
        <dbReference type="EMBL" id="TGO06366.1"/>
    </source>
</evidence>
<keyword evidence="4 5" id="KW-0472">Membrane</keyword>
<feature type="transmembrane region" description="Helical" evidence="5">
    <location>
        <begin position="391"/>
        <end position="410"/>
    </location>
</feature>
<evidence type="ECO:0000313" key="8">
    <source>
        <dbReference type="Proteomes" id="UP000297318"/>
    </source>
</evidence>
<dbReference type="EMBL" id="RHPJ01000001">
    <property type="protein sequence ID" value="TGO06366.1"/>
    <property type="molecule type" value="Genomic_DNA"/>
</dbReference>
<dbReference type="Pfam" id="PF07690">
    <property type="entry name" value="MFS_1"/>
    <property type="match status" value="1"/>
</dbReference>
<protein>
    <submittedName>
        <fullName evidence="7">Major facilitator superfamily</fullName>
    </submittedName>
</protein>
<evidence type="ECO:0000256" key="2">
    <source>
        <dbReference type="ARBA" id="ARBA00022692"/>
    </source>
</evidence>
<name>A0A4Z1E353_9MICO</name>
<feature type="transmembrane region" description="Helical" evidence="5">
    <location>
        <begin position="357"/>
        <end position="379"/>
    </location>
</feature>
<dbReference type="GO" id="GO:0022857">
    <property type="term" value="F:transmembrane transporter activity"/>
    <property type="evidence" value="ECO:0007669"/>
    <property type="project" value="InterPro"/>
</dbReference>
<feature type="transmembrane region" description="Helical" evidence="5">
    <location>
        <begin position="236"/>
        <end position="255"/>
    </location>
</feature>
<dbReference type="PANTHER" id="PTHR23514:SF13">
    <property type="entry name" value="INNER MEMBRANE PROTEIN YBJJ"/>
    <property type="match status" value="1"/>
</dbReference>
<feature type="transmembrane region" description="Helical" evidence="5">
    <location>
        <begin position="114"/>
        <end position="133"/>
    </location>
</feature>
<evidence type="ECO:0000256" key="5">
    <source>
        <dbReference type="SAM" id="Phobius"/>
    </source>
</evidence>
<dbReference type="AlphaFoldDB" id="A0A4Z1E353"/>
<dbReference type="Gene3D" id="1.20.1250.20">
    <property type="entry name" value="MFS general substrate transporter like domains"/>
    <property type="match status" value="2"/>
</dbReference>
<feature type="transmembrane region" description="Helical" evidence="5">
    <location>
        <begin position="327"/>
        <end position="345"/>
    </location>
</feature>
<keyword evidence="3 5" id="KW-1133">Transmembrane helix</keyword>
<feature type="transmembrane region" description="Helical" evidence="5">
    <location>
        <begin position="303"/>
        <end position="321"/>
    </location>
</feature>
<dbReference type="SUPFAM" id="SSF103473">
    <property type="entry name" value="MFS general substrate transporter"/>
    <property type="match status" value="1"/>
</dbReference>
<feature type="transmembrane region" description="Helical" evidence="5">
    <location>
        <begin position="153"/>
        <end position="174"/>
    </location>
</feature>
<dbReference type="Proteomes" id="UP000297318">
    <property type="component" value="Unassembled WGS sequence"/>
</dbReference>
<evidence type="ECO:0000256" key="1">
    <source>
        <dbReference type="ARBA" id="ARBA00004651"/>
    </source>
</evidence>
<feature type="transmembrane region" description="Helical" evidence="5">
    <location>
        <begin position="89"/>
        <end position="108"/>
    </location>
</feature>
<feature type="transmembrane region" description="Helical" evidence="5">
    <location>
        <begin position="275"/>
        <end position="296"/>
    </location>
</feature>
<comment type="subcellular location">
    <subcellularLocation>
        <location evidence="1">Cell membrane</location>
        <topology evidence="1">Multi-pass membrane protein</topology>
    </subcellularLocation>
</comment>
<feature type="transmembrane region" description="Helical" evidence="5">
    <location>
        <begin position="22"/>
        <end position="42"/>
    </location>
</feature>
<dbReference type="InterPro" id="IPR020846">
    <property type="entry name" value="MFS_dom"/>
</dbReference>
<dbReference type="InterPro" id="IPR036259">
    <property type="entry name" value="MFS_trans_sf"/>
</dbReference>
<dbReference type="InterPro" id="IPR051788">
    <property type="entry name" value="MFS_Transporter"/>
</dbReference>
<evidence type="ECO:0000256" key="3">
    <source>
        <dbReference type="ARBA" id="ARBA00022989"/>
    </source>
</evidence>
<keyword evidence="8" id="KW-1185">Reference proteome</keyword>
<sequence>MHMSRIDSMRADEPDSRQLARVAFRATFGVFVLSGFLFASWVSRIPTVRTDLDVGPATIGTILLVGSLGSVVALPLAGAVVMRLGTARTVVAATCVAGAGFAALAGSVALGNLVLMAASLAFASVGIAGWDVAMNLEGAMVERGLGRAVMPMFHAGFSLGTVAGAGVGALAAHLGVSPSWHVVAAVVAVVALVTVAVRRFLAETGGTPDVSAATDPSAAAVPAPPRRHPFAAWAEPRTLLIGLLVLSAALTEGAANDWLGLAGIEAFDLTDSGGALMLAAFLAAMTAMRFLGTGLLDRFGRVVVLRLCIALALTGLTLFSLAPTVPLGVVGVVLWGLGAALGFPVGMSAASDDPLHAAARVSVVSSIGYTAFLAGPPLLGLLAEHVGYRNALLVILLPLAVSLLVTRVAAPPADARPAGVQDAT</sequence>
<organism evidence="7 8">
    <name type="scientific">Serinibacter arcticus</name>
    <dbReference type="NCBI Taxonomy" id="1655435"/>
    <lineage>
        <taxon>Bacteria</taxon>
        <taxon>Bacillati</taxon>
        <taxon>Actinomycetota</taxon>
        <taxon>Actinomycetes</taxon>
        <taxon>Micrococcales</taxon>
        <taxon>Beutenbergiaceae</taxon>
        <taxon>Serinibacter</taxon>
    </lineage>
</organism>
<accession>A0A4Z1E353</accession>
<reference evidence="7 8" key="1">
    <citation type="submission" date="2018-11" db="EMBL/GenBank/DDBJ databases">
        <title>Complete genome sequencing of the Actinobacteria Serinibacter sp. K3-2.</title>
        <authorList>
            <person name="Rakitin A.L."/>
            <person name="Beletsky A.V."/>
            <person name="Mardanov A.V."/>
            <person name="Ravin N.V."/>
            <person name="Gromova A.S."/>
            <person name="Filippova S.N."/>
            <person name="Gal'Chenko V.F."/>
        </authorList>
    </citation>
    <scope>NUCLEOTIDE SEQUENCE [LARGE SCALE GENOMIC DNA]</scope>
    <source>
        <strain evidence="7 8">K3-2</strain>
    </source>
</reference>
<keyword evidence="2 5" id="KW-0812">Transmembrane</keyword>
<dbReference type="PROSITE" id="PS50850">
    <property type="entry name" value="MFS"/>
    <property type="match status" value="1"/>
</dbReference>
<feature type="transmembrane region" description="Helical" evidence="5">
    <location>
        <begin position="180"/>
        <end position="197"/>
    </location>
</feature>
<evidence type="ECO:0000259" key="6">
    <source>
        <dbReference type="PROSITE" id="PS50850"/>
    </source>
</evidence>
<evidence type="ECO:0000256" key="4">
    <source>
        <dbReference type="ARBA" id="ARBA00023136"/>
    </source>
</evidence>
<proteinExistence type="predicted"/>
<feature type="domain" description="Major facilitator superfamily (MFS) profile" evidence="6">
    <location>
        <begin position="237"/>
        <end position="424"/>
    </location>
</feature>
<dbReference type="InterPro" id="IPR011701">
    <property type="entry name" value="MFS"/>
</dbReference>
<comment type="caution">
    <text evidence="7">The sequence shown here is derived from an EMBL/GenBank/DDBJ whole genome shotgun (WGS) entry which is preliminary data.</text>
</comment>
<feature type="transmembrane region" description="Helical" evidence="5">
    <location>
        <begin position="62"/>
        <end position="82"/>
    </location>
</feature>
<gene>
    <name evidence="7" type="ORF">SERN_0558</name>
</gene>
<dbReference type="PANTHER" id="PTHR23514">
    <property type="entry name" value="BYPASS OF STOP CODON PROTEIN 6"/>
    <property type="match status" value="1"/>
</dbReference>